<sequence length="322" mass="34660">MAEEEARAVKGGALSVLFPGAGAEEVRKAFAEGRRITGSGGPEILDGMKDSVAFEARALVQRHPHGVRLHLTRSADRYRADIVVDGGQGAAFFDDGVSVNLEEFDRVCPAAGLWLDALAEELGVPRRFLGCSAFVSPVGSGLPLHFDDKDVVVVQVSGVKRWRLADNTGLRYPTANYAAGSRYVSRELAGYYRPGSPGTEPPRHLDTVDLRPGDALFLPRGHWHGTEAHEHTPSVSLSFGIATPSWSAVFLERLRLRLLTADHWRAPAVRLDASHGRFAPADLVRRMDGAISDLMSGELDRALAGEITAGRAPDPAADVSGR</sequence>
<evidence type="ECO:0000259" key="4">
    <source>
        <dbReference type="PROSITE" id="PS51184"/>
    </source>
</evidence>
<dbReference type="AlphaFoldDB" id="A0A124H2G9"/>
<evidence type="ECO:0000256" key="2">
    <source>
        <dbReference type="ARBA" id="ARBA00022723"/>
    </source>
</evidence>
<evidence type="ECO:0000313" key="5">
    <source>
        <dbReference type="EMBL" id="KUM76188.1"/>
    </source>
</evidence>
<dbReference type="SUPFAM" id="SSF51197">
    <property type="entry name" value="Clavaminate synthase-like"/>
    <property type="match status" value="1"/>
</dbReference>
<dbReference type="Gene3D" id="2.60.120.650">
    <property type="entry name" value="Cupin"/>
    <property type="match status" value="1"/>
</dbReference>
<organism evidence="5 6">
    <name type="scientific">Streptomyces curacoi</name>
    <dbReference type="NCBI Taxonomy" id="146536"/>
    <lineage>
        <taxon>Bacteria</taxon>
        <taxon>Bacillati</taxon>
        <taxon>Actinomycetota</taxon>
        <taxon>Actinomycetes</taxon>
        <taxon>Kitasatosporales</taxon>
        <taxon>Streptomycetaceae</taxon>
        <taxon>Streptomyces</taxon>
    </lineage>
</organism>
<dbReference type="SMART" id="SM00558">
    <property type="entry name" value="JmjC"/>
    <property type="match status" value="1"/>
</dbReference>
<dbReference type="PANTHER" id="PTHR13096">
    <property type="entry name" value="MINA53 MYC INDUCED NUCLEAR ANTIGEN"/>
    <property type="match status" value="1"/>
</dbReference>
<protein>
    <recommendedName>
        <fullName evidence="4">JmjC domain-containing protein</fullName>
    </recommendedName>
</protein>
<reference evidence="5 6" key="1">
    <citation type="submission" date="2015-10" db="EMBL/GenBank/DDBJ databases">
        <title>Draft genome sequence of Streptomyces curacoi DSM 40107, type strain for the species Streptomyces curacoi.</title>
        <authorList>
            <person name="Ruckert C."/>
            <person name="Winkler A."/>
            <person name="Kalinowski J."/>
            <person name="Kampfer P."/>
            <person name="Glaeser S."/>
        </authorList>
    </citation>
    <scope>NUCLEOTIDE SEQUENCE [LARGE SCALE GENOMIC DNA]</scope>
    <source>
        <strain evidence="5 6">DSM 40107</strain>
    </source>
</reference>
<dbReference type="Pfam" id="PF08007">
    <property type="entry name" value="JmjC_2"/>
    <property type="match status" value="1"/>
</dbReference>
<comment type="caution">
    <text evidence="5">The sequence shown here is derived from an EMBL/GenBank/DDBJ whole genome shotgun (WGS) entry which is preliminary data.</text>
</comment>
<dbReference type="STRING" id="146536.AQI70_14595"/>
<dbReference type="EMBL" id="LMWJ01000009">
    <property type="protein sequence ID" value="KUM76188.1"/>
    <property type="molecule type" value="Genomic_DNA"/>
</dbReference>
<dbReference type="InterPro" id="IPR039994">
    <property type="entry name" value="NO66-like"/>
</dbReference>
<dbReference type="InterPro" id="IPR003347">
    <property type="entry name" value="JmjC_dom"/>
</dbReference>
<feature type="domain" description="JmjC" evidence="4">
    <location>
        <begin position="96"/>
        <end position="258"/>
    </location>
</feature>
<gene>
    <name evidence="5" type="ORF">AQI70_14595</name>
</gene>
<accession>A0A124H2G9</accession>
<evidence type="ECO:0000256" key="1">
    <source>
        <dbReference type="ARBA" id="ARBA00001954"/>
    </source>
</evidence>
<dbReference type="PROSITE" id="PS51184">
    <property type="entry name" value="JMJC"/>
    <property type="match status" value="1"/>
</dbReference>
<proteinExistence type="predicted"/>
<dbReference type="OrthoDB" id="9764016at2"/>
<dbReference type="Proteomes" id="UP000054024">
    <property type="component" value="Unassembled WGS sequence"/>
</dbReference>
<name>A0A124H2G9_9ACTN</name>
<dbReference type="GO" id="GO:0046872">
    <property type="term" value="F:metal ion binding"/>
    <property type="evidence" value="ECO:0007669"/>
    <property type="project" value="UniProtKB-KW"/>
</dbReference>
<keyword evidence="3" id="KW-0408">Iron</keyword>
<dbReference type="CDD" id="cd02208">
    <property type="entry name" value="cupin_RmlC-like"/>
    <property type="match status" value="1"/>
</dbReference>
<evidence type="ECO:0000313" key="6">
    <source>
        <dbReference type="Proteomes" id="UP000054024"/>
    </source>
</evidence>
<dbReference type="PANTHER" id="PTHR13096:SF8">
    <property type="entry name" value="RIBOSOMAL OXYGENASE 1"/>
    <property type="match status" value="1"/>
</dbReference>
<comment type="cofactor">
    <cofactor evidence="1">
        <name>Fe(2+)</name>
        <dbReference type="ChEBI" id="CHEBI:29033"/>
    </cofactor>
</comment>
<evidence type="ECO:0000256" key="3">
    <source>
        <dbReference type="ARBA" id="ARBA00023004"/>
    </source>
</evidence>
<keyword evidence="6" id="KW-1185">Reference proteome</keyword>
<keyword evidence="2" id="KW-0479">Metal-binding</keyword>